<evidence type="ECO:0000313" key="2">
    <source>
        <dbReference type="EMBL" id="SEN77889.1"/>
    </source>
</evidence>
<dbReference type="RefSeq" id="WP_244514945.1">
    <property type="nucleotide sequence ID" value="NZ_FOCX01000005.1"/>
</dbReference>
<keyword evidence="3" id="KW-1185">Reference proteome</keyword>
<proteinExistence type="predicted"/>
<sequence>MVARELIAAVLGVGFGLVLVAFPQAFIRSWTAGRRRPDRTGGEYGEDGTFEDKWLWVVRGLGAVVALIGLGFGATLYL</sequence>
<gene>
    <name evidence="2" type="ORF">SAMN05216388_100526</name>
</gene>
<dbReference type="AlphaFoldDB" id="A0A1H8JB48"/>
<accession>A0A1H8JB48</accession>
<organism evidence="2 3">
    <name type="scientific">Halorientalis persicus</name>
    <dbReference type="NCBI Taxonomy" id="1367881"/>
    <lineage>
        <taxon>Archaea</taxon>
        <taxon>Methanobacteriati</taxon>
        <taxon>Methanobacteriota</taxon>
        <taxon>Stenosarchaea group</taxon>
        <taxon>Halobacteria</taxon>
        <taxon>Halobacteriales</taxon>
        <taxon>Haloarculaceae</taxon>
        <taxon>Halorientalis</taxon>
    </lineage>
</organism>
<feature type="transmembrane region" description="Helical" evidence="1">
    <location>
        <begin position="56"/>
        <end position="77"/>
    </location>
</feature>
<evidence type="ECO:0000313" key="3">
    <source>
        <dbReference type="Proteomes" id="UP000198775"/>
    </source>
</evidence>
<protein>
    <submittedName>
        <fullName evidence="2">Uncharacterized protein</fullName>
    </submittedName>
</protein>
<evidence type="ECO:0000256" key="1">
    <source>
        <dbReference type="SAM" id="Phobius"/>
    </source>
</evidence>
<dbReference type="Proteomes" id="UP000198775">
    <property type="component" value="Unassembled WGS sequence"/>
</dbReference>
<keyword evidence="1" id="KW-0812">Transmembrane</keyword>
<keyword evidence="1" id="KW-0472">Membrane</keyword>
<dbReference type="EMBL" id="FOCX01000005">
    <property type="protein sequence ID" value="SEN77889.1"/>
    <property type="molecule type" value="Genomic_DNA"/>
</dbReference>
<reference evidence="3" key="1">
    <citation type="submission" date="2016-10" db="EMBL/GenBank/DDBJ databases">
        <authorList>
            <person name="Varghese N."/>
            <person name="Submissions S."/>
        </authorList>
    </citation>
    <scope>NUCLEOTIDE SEQUENCE [LARGE SCALE GENOMIC DNA]</scope>
    <source>
        <strain evidence="3">IBRC-M 10043</strain>
    </source>
</reference>
<keyword evidence="1" id="KW-1133">Transmembrane helix</keyword>
<name>A0A1H8JB48_9EURY</name>
<feature type="transmembrane region" description="Helical" evidence="1">
    <location>
        <begin position="6"/>
        <end position="27"/>
    </location>
</feature>